<keyword evidence="3" id="KW-0812">Transmembrane</keyword>
<dbReference type="SMART" id="SM00283">
    <property type="entry name" value="MA"/>
    <property type="match status" value="1"/>
</dbReference>
<dbReference type="GO" id="GO:0016020">
    <property type="term" value="C:membrane"/>
    <property type="evidence" value="ECO:0007669"/>
    <property type="project" value="InterPro"/>
</dbReference>
<feature type="transmembrane region" description="Helical" evidence="3">
    <location>
        <begin position="171"/>
        <end position="189"/>
    </location>
</feature>
<proteinExistence type="predicted"/>
<keyword evidence="6" id="KW-1185">Reference proteome</keyword>
<dbReference type="SUPFAM" id="SSF58104">
    <property type="entry name" value="Methyl-accepting chemotaxis protein (MCP) signaling domain"/>
    <property type="match status" value="1"/>
</dbReference>
<accession>A0A7X2H1G1</accession>
<dbReference type="Pfam" id="PF00015">
    <property type="entry name" value="MCPsignal"/>
    <property type="match status" value="1"/>
</dbReference>
<reference evidence="5 6" key="1">
    <citation type="submission" date="2019-11" db="EMBL/GenBank/DDBJ databases">
        <title>Paenibacillus monticola sp. nov., a novel PGPR strain isolated from mountain sample in China.</title>
        <authorList>
            <person name="Zhao Q."/>
            <person name="Li H.-P."/>
            <person name="Zhang J.-L."/>
        </authorList>
    </citation>
    <scope>NUCLEOTIDE SEQUENCE [LARGE SCALE GENOMIC DNA]</scope>
    <source>
        <strain evidence="5 6">LC-T2</strain>
    </source>
</reference>
<evidence type="ECO:0000313" key="5">
    <source>
        <dbReference type="EMBL" id="MRN51822.1"/>
    </source>
</evidence>
<comment type="caution">
    <text evidence="5">The sequence shown here is derived from an EMBL/GenBank/DDBJ whole genome shotgun (WGS) entry which is preliminary data.</text>
</comment>
<protein>
    <submittedName>
        <fullName evidence="5">Chemotaxis protein</fullName>
    </submittedName>
</protein>
<dbReference type="PANTHER" id="PTHR32089">
    <property type="entry name" value="METHYL-ACCEPTING CHEMOTAXIS PROTEIN MCPB"/>
    <property type="match status" value="1"/>
</dbReference>
<evidence type="ECO:0000313" key="6">
    <source>
        <dbReference type="Proteomes" id="UP000463051"/>
    </source>
</evidence>
<keyword evidence="3" id="KW-1133">Transmembrane helix</keyword>
<evidence type="ECO:0000256" key="1">
    <source>
        <dbReference type="ARBA" id="ARBA00023224"/>
    </source>
</evidence>
<dbReference type="GO" id="GO:0007165">
    <property type="term" value="P:signal transduction"/>
    <property type="evidence" value="ECO:0007669"/>
    <property type="project" value="UniProtKB-KW"/>
</dbReference>
<dbReference type="InterPro" id="IPR004089">
    <property type="entry name" value="MCPsignal_dom"/>
</dbReference>
<dbReference type="AlphaFoldDB" id="A0A7X2H1G1"/>
<evidence type="ECO:0000256" key="2">
    <source>
        <dbReference type="PROSITE-ProRule" id="PRU00284"/>
    </source>
</evidence>
<feature type="transmembrane region" description="Helical" evidence="3">
    <location>
        <begin position="65"/>
        <end position="84"/>
    </location>
</feature>
<evidence type="ECO:0000256" key="3">
    <source>
        <dbReference type="SAM" id="Phobius"/>
    </source>
</evidence>
<feature type="domain" description="Methyl-accepting transducer" evidence="4">
    <location>
        <begin position="233"/>
        <end position="483"/>
    </location>
</feature>
<dbReference type="EMBL" id="WJXB01000001">
    <property type="protein sequence ID" value="MRN51822.1"/>
    <property type="molecule type" value="Genomic_DNA"/>
</dbReference>
<feature type="transmembrane region" description="Helical" evidence="3">
    <location>
        <begin position="38"/>
        <end position="58"/>
    </location>
</feature>
<dbReference type="PROSITE" id="PS50111">
    <property type="entry name" value="CHEMOTAXIS_TRANSDUC_2"/>
    <property type="match status" value="1"/>
</dbReference>
<evidence type="ECO:0000259" key="4">
    <source>
        <dbReference type="PROSITE" id="PS50111"/>
    </source>
</evidence>
<dbReference type="Gene3D" id="1.10.287.950">
    <property type="entry name" value="Methyl-accepting chemotaxis protein"/>
    <property type="match status" value="1"/>
</dbReference>
<feature type="transmembrane region" description="Helical" evidence="3">
    <location>
        <begin position="90"/>
        <end position="110"/>
    </location>
</feature>
<keyword evidence="1 2" id="KW-0807">Transducer</keyword>
<name>A0A7X2H1G1_9BACL</name>
<feature type="transmembrane region" description="Helical" evidence="3">
    <location>
        <begin position="122"/>
        <end position="151"/>
    </location>
</feature>
<gene>
    <name evidence="5" type="ORF">GJB61_02270</name>
</gene>
<keyword evidence="3" id="KW-0472">Membrane</keyword>
<organism evidence="5 6">
    <name type="scientific">Paenibacillus monticola</name>
    <dbReference type="NCBI Taxonomy" id="2666075"/>
    <lineage>
        <taxon>Bacteria</taxon>
        <taxon>Bacillati</taxon>
        <taxon>Bacillota</taxon>
        <taxon>Bacilli</taxon>
        <taxon>Bacillales</taxon>
        <taxon>Paenibacillaceae</taxon>
        <taxon>Paenibacillus</taxon>
    </lineage>
</organism>
<sequence length="512" mass="56756">MMKAAVKLKKQPDVEALTSKKKDQQFSDFDIDMIKRNFVVFLAMTFTACVTVLSILGLSKGQIEFGTILMVIIQVAGLAIYGLLHFKRVWIQHICYFAVVSSIVSSAISLEMSPNIANTFSIYYLIILTMIFMKLWPTIISLIAGFVMLYYMVVMQKDILHIDSTSAPTFFIIYILIAVLLFALLRVSTQLIKNMELSRKLAEQLSAQQQSQKQTVLNNVTSVTEHLTTVTRAGEENNNSFEEMNIAFQEIATGANDQVNSTLSINESIQDMNSMIKEMSDSIHSLLERTNEAAQLSDQGKESMELLSTTNSDFRLDIESVAVVTTELLDSIAETSQFSVTIQNIASQTNLLSLNASIEAARAGEHGRGFAVVAMEIRKLADLTSQAAIRITEQLQRFTDQSELSRTKMNQASLRVQQSTEIMEQTKQSFESITDAITQLNLLSKGYGGLMNRITESSGTIADSTTDLASISEEASATLEQLSATLQSLLQTNRFSLVGIKEAETSLRQVLN</sequence>
<dbReference type="Proteomes" id="UP000463051">
    <property type="component" value="Unassembled WGS sequence"/>
</dbReference>
<dbReference type="PANTHER" id="PTHR32089:SF112">
    <property type="entry name" value="LYSOZYME-LIKE PROTEIN-RELATED"/>
    <property type="match status" value="1"/>
</dbReference>